<comment type="caution">
    <text evidence="1">The sequence shown here is derived from an EMBL/GenBank/DDBJ whole genome shotgun (WGS) entry which is preliminary data.</text>
</comment>
<sequence length="182" mass="20717">MPSAHQFENDGTGGTITREFVQYWSHRYQLRPLEVDVLDVVGPAVAKRGYYKRGELQKVVRWKSPRSITYIDRNSDSDIEHLTRIALAAPERLRHRILCLLDGVGVPIASALITACEPSVFTVIDYRAIETLRAHSELSQQPNCTSYLQVCRDLANRVETDLRTLDRALWQWSKARPPGSRG</sequence>
<evidence type="ECO:0000313" key="2">
    <source>
        <dbReference type="Proteomes" id="UP001596226"/>
    </source>
</evidence>
<dbReference type="Proteomes" id="UP001596226">
    <property type="component" value="Unassembled WGS sequence"/>
</dbReference>
<gene>
    <name evidence="1" type="ORF">ACFQGL_16970</name>
</gene>
<name>A0ABW1H9G2_9ACTN</name>
<evidence type="ECO:0000313" key="1">
    <source>
        <dbReference type="EMBL" id="MFC5925037.1"/>
    </source>
</evidence>
<proteinExistence type="predicted"/>
<accession>A0ABW1H9G2</accession>
<dbReference type="EMBL" id="JBHSQS010000009">
    <property type="protein sequence ID" value="MFC5925037.1"/>
    <property type="molecule type" value="Genomic_DNA"/>
</dbReference>
<protein>
    <submittedName>
        <fullName evidence="1">Uncharacterized protein</fullName>
    </submittedName>
</protein>
<reference evidence="2" key="1">
    <citation type="journal article" date="2019" name="Int. J. Syst. Evol. Microbiol.">
        <title>The Global Catalogue of Microorganisms (GCM) 10K type strain sequencing project: providing services to taxonomists for standard genome sequencing and annotation.</title>
        <authorList>
            <consortium name="The Broad Institute Genomics Platform"/>
            <consortium name="The Broad Institute Genome Sequencing Center for Infectious Disease"/>
            <person name="Wu L."/>
            <person name="Ma J."/>
        </authorList>
    </citation>
    <scope>NUCLEOTIDE SEQUENCE [LARGE SCALE GENOMIC DNA]</scope>
    <source>
        <strain evidence="2">CGMCC 4.7144</strain>
    </source>
</reference>
<dbReference type="RefSeq" id="WP_377512810.1">
    <property type="nucleotide sequence ID" value="NZ_JBHSQS010000009.1"/>
</dbReference>
<keyword evidence="2" id="KW-1185">Reference proteome</keyword>
<organism evidence="1 2">
    <name type="scientific">Micromonospora vulcania</name>
    <dbReference type="NCBI Taxonomy" id="1441873"/>
    <lineage>
        <taxon>Bacteria</taxon>
        <taxon>Bacillati</taxon>
        <taxon>Actinomycetota</taxon>
        <taxon>Actinomycetes</taxon>
        <taxon>Micromonosporales</taxon>
        <taxon>Micromonosporaceae</taxon>
        <taxon>Micromonospora</taxon>
    </lineage>
</organism>